<dbReference type="KEGG" id="lgi:LOTGIDRAFT_157521"/>
<proteinExistence type="predicted"/>
<keyword evidence="2" id="KW-1185">Reference proteome</keyword>
<dbReference type="CTD" id="20237400"/>
<reference evidence="1 2" key="1">
    <citation type="journal article" date="2013" name="Nature">
        <title>Insights into bilaterian evolution from three spiralian genomes.</title>
        <authorList>
            <person name="Simakov O."/>
            <person name="Marletaz F."/>
            <person name="Cho S.J."/>
            <person name="Edsinger-Gonzales E."/>
            <person name="Havlak P."/>
            <person name="Hellsten U."/>
            <person name="Kuo D.H."/>
            <person name="Larsson T."/>
            <person name="Lv J."/>
            <person name="Arendt D."/>
            <person name="Savage R."/>
            <person name="Osoegawa K."/>
            <person name="de Jong P."/>
            <person name="Grimwood J."/>
            <person name="Chapman J.A."/>
            <person name="Shapiro H."/>
            <person name="Aerts A."/>
            <person name="Otillar R.P."/>
            <person name="Terry A.Y."/>
            <person name="Boore J.L."/>
            <person name="Grigoriev I.V."/>
            <person name="Lindberg D.R."/>
            <person name="Seaver E.C."/>
            <person name="Weisblat D.A."/>
            <person name="Putnam N.H."/>
            <person name="Rokhsar D.S."/>
        </authorList>
    </citation>
    <scope>NUCLEOTIDE SEQUENCE [LARGE SCALE GENOMIC DNA]</scope>
</reference>
<evidence type="ECO:0000313" key="2">
    <source>
        <dbReference type="Proteomes" id="UP000030746"/>
    </source>
</evidence>
<dbReference type="OMA" id="FDNEREH"/>
<protein>
    <submittedName>
        <fullName evidence="1">Uncharacterized protein</fullName>
    </submittedName>
</protein>
<gene>
    <name evidence="1" type="ORF">LOTGIDRAFT_157521</name>
</gene>
<dbReference type="OrthoDB" id="7387685at2759"/>
<dbReference type="EMBL" id="KB200521">
    <property type="protein sequence ID" value="ESP01342.1"/>
    <property type="molecule type" value="Genomic_DNA"/>
</dbReference>
<dbReference type="PANTHER" id="PTHR46704:SF9">
    <property type="entry name" value="BHLH DOMAIN-CONTAINING PROTEIN"/>
    <property type="match status" value="1"/>
</dbReference>
<evidence type="ECO:0000313" key="1">
    <source>
        <dbReference type="EMBL" id="ESP01342.1"/>
    </source>
</evidence>
<dbReference type="RefSeq" id="XP_009047976.1">
    <property type="nucleotide sequence ID" value="XM_009049728.1"/>
</dbReference>
<dbReference type="PANTHER" id="PTHR46704">
    <property type="entry name" value="CXC DOMAIN-CONTAINING PROTEIN-RELATED"/>
    <property type="match status" value="1"/>
</dbReference>
<sequence length="143" mass="15792">MTSISSGVVASDEISADLMSAEEVDEVALNNYIEERLTSDKKKYHDPIKQVKSKTFSSQLKMKAKTQSGKEVILQSDRKLFSRLLIIGQQRSIDLKEVLRYSLGPVSYPLASANGSIAKTNKAALLHLIENSCKNCTEDGMPK</sequence>
<dbReference type="Proteomes" id="UP000030746">
    <property type="component" value="Unassembled WGS sequence"/>
</dbReference>
<accession>V4B5N5</accession>
<name>V4B5N5_LOTGI</name>
<dbReference type="HOGENOM" id="CLU_1808385_0_0_1"/>
<dbReference type="AlphaFoldDB" id="V4B5N5"/>
<dbReference type="GeneID" id="20237400"/>
<organism evidence="1 2">
    <name type="scientific">Lottia gigantea</name>
    <name type="common">Giant owl limpet</name>
    <dbReference type="NCBI Taxonomy" id="225164"/>
    <lineage>
        <taxon>Eukaryota</taxon>
        <taxon>Metazoa</taxon>
        <taxon>Spiralia</taxon>
        <taxon>Lophotrochozoa</taxon>
        <taxon>Mollusca</taxon>
        <taxon>Gastropoda</taxon>
        <taxon>Patellogastropoda</taxon>
        <taxon>Lottioidea</taxon>
        <taxon>Lottiidae</taxon>
        <taxon>Lottia</taxon>
    </lineage>
</organism>